<reference evidence="2" key="2">
    <citation type="submission" date="2010-07" db="EMBL/GenBank/DDBJ databases">
        <authorList>
            <consortium name="The Broad Institute Genome Sequencing Platform"/>
            <consortium name="Broad Institute Genome Sequencing Center for Infectious Disease"/>
            <person name="Ma L.-J."/>
            <person name="Dead R."/>
            <person name="Young S."/>
            <person name="Zeng Q."/>
            <person name="Koehrsen M."/>
            <person name="Alvarado L."/>
            <person name="Berlin A."/>
            <person name="Chapman S.B."/>
            <person name="Chen Z."/>
            <person name="Freedman E."/>
            <person name="Gellesch M."/>
            <person name="Goldberg J."/>
            <person name="Griggs A."/>
            <person name="Gujja S."/>
            <person name="Heilman E.R."/>
            <person name="Heiman D."/>
            <person name="Hepburn T."/>
            <person name="Howarth C."/>
            <person name="Jen D."/>
            <person name="Larson L."/>
            <person name="Mehta T."/>
            <person name="Neiman D."/>
            <person name="Pearson M."/>
            <person name="Roberts A."/>
            <person name="Saif S."/>
            <person name="Shea T."/>
            <person name="Shenoy N."/>
            <person name="Sisk P."/>
            <person name="Stolte C."/>
            <person name="Sykes S."/>
            <person name="Walk T."/>
            <person name="White J."/>
            <person name="Yandava C."/>
            <person name="Haas B."/>
            <person name="Nusbaum C."/>
            <person name="Birren B."/>
        </authorList>
    </citation>
    <scope>NUCLEOTIDE SEQUENCE</scope>
    <source>
        <strain evidence="2">R3-111a-1</strain>
    </source>
</reference>
<reference evidence="4" key="1">
    <citation type="submission" date="2010-07" db="EMBL/GenBank/DDBJ databases">
        <title>The genome sequence of Gaeumannomyces graminis var. tritici strain R3-111a-1.</title>
        <authorList>
            <consortium name="The Broad Institute Genome Sequencing Platform"/>
            <person name="Ma L.-J."/>
            <person name="Dead R."/>
            <person name="Young S."/>
            <person name="Zeng Q."/>
            <person name="Koehrsen M."/>
            <person name="Alvarado L."/>
            <person name="Berlin A."/>
            <person name="Chapman S.B."/>
            <person name="Chen Z."/>
            <person name="Freedman E."/>
            <person name="Gellesch M."/>
            <person name="Goldberg J."/>
            <person name="Griggs A."/>
            <person name="Gujja S."/>
            <person name="Heilman E.R."/>
            <person name="Heiman D."/>
            <person name="Hepburn T."/>
            <person name="Howarth C."/>
            <person name="Jen D."/>
            <person name="Larson L."/>
            <person name="Mehta T."/>
            <person name="Neiman D."/>
            <person name="Pearson M."/>
            <person name="Roberts A."/>
            <person name="Saif S."/>
            <person name="Shea T."/>
            <person name="Shenoy N."/>
            <person name="Sisk P."/>
            <person name="Stolte C."/>
            <person name="Sykes S."/>
            <person name="Walk T."/>
            <person name="White J."/>
            <person name="Yandava C."/>
            <person name="Haas B."/>
            <person name="Nusbaum C."/>
            <person name="Birren B."/>
        </authorList>
    </citation>
    <scope>NUCLEOTIDE SEQUENCE [LARGE SCALE GENOMIC DNA]</scope>
    <source>
        <strain evidence="4">R3-111a-1</strain>
    </source>
</reference>
<reference evidence="3" key="4">
    <citation type="journal article" date="2015" name="G3 (Bethesda)">
        <title>Genome sequences of three phytopathogenic species of the Magnaporthaceae family of fungi.</title>
        <authorList>
            <person name="Okagaki L.H."/>
            <person name="Nunes C.C."/>
            <person name="Sailsbery J."/>
            <person name="Clay B."/>
            <person name="Brown D."/>
            <person name="John T."/>
            <person name="Oh Y."/>
            <person name="Young N."/>
            <person name="Fitzgerald M."/>
            <person name="Haas B.J."/>
            <person name="Zeng Q."/>
            <person name="Young S."/>
            <person name="Adiconis X."/>
            <person name="Fan L."/>
            <person name="Levin J.Z."/>
            <person name="Mitchell T.K."/>
            <person name="Okubara P.A."/>
            <person name="Farman M.L."/>
            <person name="Kohn L.M."/>
            <person name="Birren B."/>
            <person name="Ma L.-J."/>
            <person name="Dean R.A."/>
        </authorList>
    </citation>
    <scope>NUCLEOTIDE SEQUENCE</scope>
    <source>
        <strain evidence="3">R3-111a-1</strain>
    </source>
</reference>
<keyword evidence="4" id="KW-1185">Reference proteome</keyword>
<dbReference type="Proteomes" id="UP000006039">
    <property type="component" value="Unassembled WGS sequence"/>
</dbReference>
<dbReference type="RefSeq" id="XP_009221017.1">
    <property type="nucleotide sequence ID" value="XM_009222753.1"/>
</dbReference>
<evidence type="ECO:0000256" key="1">
    <source>
        <dbReference type="SAM" id="MobiDB-lite"/>
    </source>
</evidence>
<dbReference type="HOGENOM" id="CLU_953291_0_0_1"/>
<protein>
    <submittedName>
        <fullName evidence="2 3">Uncharacterized protein</fullName>
    </submittedName>
</protein>
<reference evidence="3" key="5">
    <citation type="submission" date="2018-04" db="UniProtKB">
        <authorList>
            <consortium name="EnsemblFungi"/>
        </authorList>
    </citation>
    <scope>IDENTIFICATION</scope>
    <source>
        <strain evidence="3">R3-111a-1</strain>
    </source>
</reference>
<dbReference type="GeneID" id="20345413"/>
<evidence type="ECO:0000313" key="4">
    <source>
        <dbReference type="Proteomes" id="UP000006039"/>
    </source>
</evidence>
<sequence length="292" mass="31978">MHDSRPSFPLDPEPPHRGSGSRRCRNTQTFSGDSRHLGQIYQTLPWLDSDPKPPDPCERDGTVWLARQRLAGGAAGNPAVAHRYNVVSMCAESARCGRHLVLGILPARHVCGCEPKRNRVVERAAYNALVKCPSAVLFHWESELEPAGGGKVRHAKGTPAYTREPAPRDVTAGLLAASWVWSAPESQGPRAPPAYLVVLDPDQAQSPCSRHFHALAARAPTLRLGRSPRCSGPSSQRKCERRPPRGSHGQRLRFVLAIVEEDGPGGEKDKKKKEKWLLPTTAIPNSGQTWFG</sequence>
<dbReference type="EMBL" id="GL385396">
    <property type="protein sequence ID" value="EJT79872.1"/>
    <property type="molecule type" value="Genomic_DNA"/>
</dbReference>
<feature type="region of interest" description="Disordered" evidence="1">
    <location>
        <begin position="224"/>
        <end position="250"/>
    </location>
</feature>
<gene>
    <name evidence="3" type="primary">20345413</name>
    <name evidence="2" type="ORF">GGTG_04955</name>
</gene>
<name>J3NUJ9_GAET3</name>
<reference evidence="2" key="3">
    <citation type="submission" date="2010-09" db="EMBL/GenBank/DDBJ databases">
        <title>Annotation of Gaeumannomyces graminis var. tritici R3-111a-1.</title>
        <authorList>
            <consortium name="The Broad Institute Genome Sequencing Platform"/>
            <person name="Ma L.-J."/>
            <person name="Dead R."/>
            <person name="Young S.K."/>
            <person name="Zeng Q."/>
            <person name="Gargeya S."/>
            <person name="Fitzgerald M."/>
            <person name="Haas B."/>
            <person name="Abouelleil A."/>
            <person name="Alvarado L."/>
            <person name="Arachchi H.M."/>
            <person name="Berlin A."/>
            <person name="Brown A."/>
            <person name="Chapman S.B."/>
            <person name="Chen Z."/>
            <person name="Dunbar C."/>
            <person name="Freedman E."/>
            <person name="Gearin G."/>
            <person name="Gellesch M."/>
            <person name="Goldberg J."/>
            <person name="Griggs A."/>
            <person name="Gujja S."/>
            <person name="Heiman D."/>
            <person name="Howarth C."/>
            <person name="Larson L."/>
            <person name="Lui A."/>
            <person name="MacDonald P.J.P."/>
            <person name="Mehta T."/>
            <person name="Montmayeur A."/>
            <person name="Murphy C."/>
            <person name="Neiman D."/>
            <person name="Pearson M."/>
            <person name="Priest M."/>
            <person name="Roberts A."/>
            <person name="Saif S."/>
            <person name="Shea T."/>
            <person name="Shenoy N."/>
            <person name="Sisk P."/>
            <person name="Stolte C."/>
            <person name="Sykes S."/>
            <person name="Yandava C."/>
            <person name="Wortman J."/>
            <person name="Nusbaum C."/>
            <person name="Birren B."/>
        </authorList>
    </citation>
    <scope>NUCLEOTIDE SEQUENCE</scope>
    <source>
        <strain evidence="2">R3-111a-1</strain>
    </source>
</reference>
<feature type="region of interest" description="Disordered" evidence="1">
    <location>
        <begin position="1"/>
        <end position="32"/>
    </location>
</feature>
<dbReference type="VEuPathDB" id="FungiDB:GGTG_04955"/>
<evidence type="ECO:0000313" key="3">
    <source>
        <dbReference type="EnsemblFungi" id="EJT79872"/>
    </source>
</evidence>
<dbReference type="AlphaFoldDB" id="J3NUJ9"/>
<organism evidence="2">
    <name type="scientific">Gaeumannomyces tritici (strain R3-111a-1)</name>
    <name type="common">Wheat and barley take-all root rot fungus</name>
    <name type="synonym">Gaeumannomyces graminis var. tritici</name>
    <dbReference type="NCBI Taxonomy" id="644352"/>
    <lineage>
        <taxon>Eukaryota</taxon>
        <taxon>Fungi</taxon>
        <taxon>Dikarya</taxon>
        <taxon>Ascomycota</taxon>
        <taxon>Pezizomycotina</taxon>
        <taxon>Sordariomycetes</taxon>
        <taxon>Sordariomycetidae</taxon>
        <taxon>Magnaporthales</taxon>
        <taxon>Magnaporthaceae</taxon>
        <taxon>Gaeumannomyces</taxon>
    </lineage>
</organism>
<proteinExistence type="predicted"/>
<evidence type="ECO:0000313" key="2">
    <source>
        <dbReference type="EMBL" id="EJT79872.1"/>
    </source>
</evidence>
<accession>J3NUJ9</accession>
<dbReference type="EnsemblFungi" id="EJT79872">
    <property type="protein sequence ID" value="EJT79872"/>
    <property type="gene ID" value="GGTG_04955"/>
</dbReference>